<evidence type="ECO:0000313" key="1">
    <source>
        <dbReference type="EnsemblPlants" id="Bo00626s030.1"/>
    </source>
</evidence>
<dbReference type="Proteomes" id="UP000032141">
    <property type="component" value="Unassembled WGS sequence"/>
</dbReference>
<protein>
    <submittedName>
        <fullName evidence="1">Uncharacterized protein</fullName>
    </submittedName>
</protein>
<name>A0A0D2ZQ76_BRAOL</name>
<dbReference type="AlphaFoldDB" id="A0A0D2ZQ76"/>
<dbReference type="HOGENOM" id="CLU_2874441_0_0_1"/>
<keyword evidence="2" id="KW-1185">Reference proteome</keyword>
<reference evidence="1" key="1">
    <citation type="journal article" date="2014" name="Genome Biol.">
        <title>Transcriptome and methylome profiling reveals relics of genome dominance in the mesopolyploid Brassica oleracea.</title>
        <authorList>
            <person name="Parkin I.A."/>
            <person name="Koh C."/>
            <person name="Tang H."/>
            <person name="Robinson S.J."/>
            <person name="Kagale S."/>
            <person name="Clarke W.E."/>
            <person name="Town C.D."/>
            <person name="Nixon J."/>
            <person name="Krishnakumar V."/>
            <person name="Bidwell S.L."/>
            <person name="Denoeud F."/>
            <person name="Belcram H."/>
            <person name="Links M.G."/>
            <person name="Just J."/>
            <person name="Clarke C."/>
            <person name="Bender T."/>
            <person name="Huebert T."/>
            <person name="Mason A.S."/>
            <person name="Pires J.C."/>
            <person name="Barker G."/>
            <person name="Moore J."/>
            <person name="Walley P.G."/>
            <person name="Manoli S."/>
            <person name="Batley J."/>
            <person name="Edwards D."/>
            <person name="Nelson M.N."/>
            <person name="Wang X."/>
            <person name="Paterson A.H."/>
            <person name="King G."/>
            <person name="Bancroft I."/>
            <person name="Chalhoub B."/>
            <person name="Sharpe A.G."/>
        </authorList>
    </citation>
    <scope>NUCLEOTIDE SEQUENCE [LARGE SCALE GENOMIC DNA]</scope>
    <source>
        <strain evidence="1">cv. TO1000</strain>
    </source>
</reference>
<reference evidence="1" key="2">
    <citation type="submission" date="2015-06" db="UniProtKB">
        <authorList>
            <consortium name="EnsemblPlants"/>
        </authorList>
    </citation>
    <scope>IDENTIFICATION</scope>
</reference>
<proteinExistence type="predicted"/>
<organism evidence="1 2">
    <name type="scientific">Brassica oleracea var. oleracea</name>
    <dbReference type="NCBI Taxonomy" id="109376"/>
    <lineage>
        <taxon>Eukaryota</taxon>
        <taxon>Viridiplantae</taxon>
        <taxon>Streptophyta</taxon>
        <taxon>Embryophyta</taxon>
        <taxon>Tracheophyta</taxon>
        <taxon>Spermatophyta</taxon>
        <taxon>Magnoliopsida</taxon>
        <taxon>eudicotyledons</taxon>
        <taxon>Gunneridae</taxon>
        <taxon>Pentapetalae</taxon>
        <taxon>rosids</taxon>
        <taxon>malvids</taxon>
        <taxon>Brassicales</taxon>
        <taxon>Brassicaceae</taxon>
        <taxon>Brassiceae</taxon>
        <taxon>Brassica</taxon>
    </lineage>
</organism>
<accession>A0A0D2ZQ76</accession>
<evidence type="ECO:0000313" key="2">
    <source>
        <dbReference type="Proteomes" id="UP000032141"/>
    </source>
</evidence>
<dbReference type="EnsemblPlants" id="Bo00626s030.1">
    <property type="protein sequence ID" value="Bo00626s030.1"/>
    <property type="gene ID" value="Bo00626s030"/>
</dbReference>
<sequence>GFPRNPNFAGYLKTLNVSIEACFRISYLVFDIMPQDVRDQCAGFRARPRFKVRDRFSAYTACMA</sequence>
<dbReference type="Gramene" id="Bo00626s030.1">
    <property type="protein sequence ID" value="Bo00626s030.1"/>
    <property type="gene ID" value="Bo00626s030"/>
</dbReference>